<dbReference type="AlphaFoldDB" id="A0A5M8NX88"/>
<comment type="caution">
    <text evidence="2">The sequence shown here is derived from an EMBL/GenBank/DDBJ whole genome shotgun (WGS) entry which is preliminary data.</text>
</comment>
<dbReference type="InterPro" id="IPR029062">
    <property type="entry name" value="Class_I_gatase-like"/>
</dbReference>
<dbReference type="Proteomes" id="UP000324575">
    <property type="component" value="Unassembled WGS sequence"/>
</dbReference>
<sequence length="248" mass="27776">MISPIVNKVFIFVLGLAAHLCGYAVSPAKVLLLSGSNNHEWQATTPFIQNIYALDGQFTVDVTNRPDTLNTRMLAAYQVILSNWNAFPEPAGLWNPEAKQALQKFIRKGGGFVCIHAASATHYDWPEYLQITGGRWGNKTHHGPIGHFNVHVNNPKHPITKGIQDFEIRDELWVDLECDPAAEILCVAQAAEYTDMPDKSEPVALVTRYGKGRGFYLVLGHDIRAMTNADWQNLLLRGTQWVAKKRNK</sequence>
<accession>A0A5M8NX88</accession>
<protein>
    <recommendedName>
        <fullName evidence="1">ThuA-like domain-containing protein</fullName>
    </recommendedName>
</protein>
<dbReference type="PANTHER" id="PTHR40469:SF2">
    <property type="entry name" value="GALACTOSE-BINDING DOMAIN-LIKE SUPERFAMILY PROTEIN"/>
    <property type="match status" value="1"/>
</dbReference>
<dbReference type="EMBL" id="SNRX01000155">
    <property type="protein sequence ID" value="KAA6300054.1"/>
    <property type="molecule type" value="Genomic_DNA"/>
</dbReference>
<gene>
    <name evidence="2" type="ORF">EZS26_003808</name>
</gene>
<reference evidence="2 3" key="1">
    <citation type="submission" date="2019-03" db="EMBL/GenBank/DDBJ databases">
        <title>Single cell metagenomics reveals metabolic interactions within the superorganism composed of flagellate Streblomastix strix and complex community of Bacteroidetes bacteria on its surface.</title>
        <authorList>
            <person name="Treitli S.C."/>
            <person name="Kolisko M."/>
            <person name="Husnik F."/>
            <person name="Keeling P."/>
            <person name="Hampl V."/>
        </authorList>
    </citation>
    <scope>NUCLEOTIDE SEQUENCE [LARGE SCALE GENOMIC DNA]</scope>
    <source>
        <strain evidence="2">St1</strain>
    </source>
</reference>
<organism evidence="2 3">
    <name type="scientific">Candidatus Ordinivivax streblomastigis</name>
    <dbReference type="NCBI Taxonomy" id="2540710"/>
    <lineage>
        <taxon>Bacteria</taxon>
        <taxon>Pseudomonadati</taxon>
        <taxon>Bacteroidota</taxon>
        <taxon>Bacteroidia</taxon>
        <taxon>Bacteroidales</taxon>
        <taxon>Candidatus Ordinivivax</taxon>
    </lineage>
</organism>
<dbReference type="InterPro" id="IPR029010">
    <property type="entry name" value="ThuA-like"/>
</dbReference>
<evidence type="ECO:0000313" key="2">
    <source>
        <dbReference type="EMBL" id="KAA6300054.1"/>
    </source>
</evidence>
<proteinExistence type="predicted"/>
<name>A0A5M8NX88_9BACT</name>
<feature type="domain" description="ThuA-like" evidence="1">
    <location>
        <begin position="29"/>
        <end position="242"/>
    </location>
</feature>
<evidence type="ECO:0000259" key="1">
    <source>
        <dbReference type="Pfam" id="PF06283"/>
    </source>
</evidence>
<dbReference type="PANTHER" id="PTHR40469">
    <property type="entry name" value="SECRETED GLYCOSYL HYDROLASE"/>
    <property type="match status" value="1"/>
</dbReference>
<evidence type="ECO:0000313" key="3">
    <source>
        <dbReference type="Proteomes" id="UP000324575"/>
    </source>
</evidence>
<dbReference type="Gene3D" id="3.40.50.880">
    <property type="match status" value="1"/>
</dbReference>
<dbReference type="SUPFAM" id="SSF52317">
    <property type="entry name" value="Class I glutamine amidotransferase-like"/>
    <property type="match status" value="1"/>
</dbReference>
<dbReference type="Pfam" id="PF06283">
    <property type="entry name" value="ThuA"/>
    <property type="match status" value="1"/>
</dbReference>